<organism evidence="1 2">
    <name type="scientific">Nocardia huaxiensis</name>
    <dbReference type="NCBI Taxonomy" id="2755382"/>
    <lineage>
        <taxon>Bacteria</taxon>
        <taxon>Bacillati</taxon>
        <taxon>Actinomycetota</taxon>
        <taxon>Actinomycetes</taxon>
        <taxon>Mycobacteriales</taxon>
        <taxon>Nocardiaceae</taxon>
        <taxon>Nocardia</taxon>
    </lineage>
</organism>
<evidence type="ECO:0000313" key="1">
    <source>
        <dbReference type="EMBL" id="QLY31236.1"/>
    </source>
</evidence>
<gene>
    <name evidence="1" type="ORF">H0264_02355</name>
</gene>
<dbReference type="Proteomes" id="UP000515512">
    <property type="component" value="Chromosome"/>
</dbReference>
<name>A0A7D6VJ53_9NOCA</name>
<dbReference type="KEGG" id="nhu:H0264_02355"/>
<keyword evidence="2" id="KW-1185">Reference proteome</keyword>
<reference evidence="1 2" key="1">
    <citation type="submission" date="2020-07" db="EMBL/GenBank/DDBJ databases">
        <authorList>
            <person name="Zhuang K."/>
            <person name="Ran Y."/>
        </authorList>
    </citation>
    <scope>NUCLEOTIDE SEQUENCE [LARGE SCALE GENOMIC DNA]</scope>
    <source>
        <strain evidence="1 2">WCH-YHL-001</strain>
    </source>
</reference>
<dbReference type="AlphaFoldDB" id="A0A7D6VJ53"/>
<proteinExistence type="predicted"/>
<evidence type="ECO:0000313" key="2">
    <source>
        <dbReference type="Proteomes" id="UP000515512"/>
    </source>
</evidence>
<accession>A0A7D6VJ53</accession>
<protein>
    <submittedName>
        <fullName evidence="1">Uncharacterized protein</fullName>
    </submittedName>
</protein>
<dbReference type="RefSeq" id="WP_181582432.1">
    <property type="nucleotide sequence ID" value="NZ_CP059399.1"/>
</dbReference>
<sequence length="79" mass="8661">MTANSDGSVGAQIVYDARVINTTVQGALDVMRAVREALRLRETKVAYLSDSESSAAITIGPGIPILFRFPEKFDPRLHR</sequence>
<dbReference type="EMBL" id="CP059399">
    <property type="protein sequence ID" value="QLY31236.1"/>
    <property type="molecule type" value="Genomic_DNA"/>
</dbReference>